<evidence type="ECO:0000313" key="3">
    <source>
        <dbReference type="Proteomes" id="UP000030641"/>
    </source>
</evidence>
<dbReference type="EMBL" id="KL584765">
    <property type="protein sequence ID" value="KEQ93677.1"/>
    <property type="molecule type" value="Genomic_DNA"/>
</dbReference>
<dbReference type="RefSeq" id="XP_013342090.1">
    <property type="nucleotide sequence ID" value="XM_013486636.1"/>
</dbReference>
<evidence type="ECO:0000256" key="1">
    <source>
        <dbReference type="SAM" id="SignalP"/>
    </source>
</evidence>
<dbReference type="OrthoDB" id="3818979at2759"/>
<accession>A0A074YHX4</accession>
<dbReference type="HOGENOM" id="CLU_2399322_0_0_1"/>
<dbReference type="AlphaFoldDB" id="A0A074YHX4"/>
<evidence type="ECO:0008006" key="4">
    <source>
        <dbReference type="Google" id="ProtNLM"/>
    </source>
</evidence>
<keyword evidence="1" id="KW-0732">Signal</keyword>
<dbReference type="GeneID" id="25367000"/>
<organism evidence="2 3">
    <name type="scientific">Aureobasidium subglaciale (strain EXF-2481)</name>
    <name type="common">Aureobasidium pullulans var. subglaciale</name>
    <dbReference type="NCBI Taxonomy" id="1043005"/>
    <lineage>
        <taxon>Eukaryota</taxon>
        <taxon>Fungi</taxon>
        <taxon>Dikarya</taxon>
        <taxon>Ascomycota</taxon>
        <taxon>Pezizomycotina</taxon>
        <taxon>Dothideomycetes</taxon>
        <taxon>Dothideomycetidae</taxon>
        <taxon>Dothideales</taxon>
        <taxon>Saccotheciaceae</taxon>
        <taxon>Aureobasidium</taxon>
    </lineage>
</organism>
<evidence type="ECO:0000313" key="2">
    <source>
        <dbReference type="EMBL" id="KEQ93677.1"/>
    </source>
</evidence>
<dbReference type="InParanoid" id="A0A074YHX4"/>
<reference evidence="2 3" key="1">
    <citation type="journal article" date="2014" name="BMC Genomics">
        <title>Genome sequencing of four Aureobasidium pullulans varieties: biotechnological potential, stress tolerance, and description of new species.</title>
        <authorList>
            <person name="Gostin Ar C."/>
            <person name="Ohm R.A."/>
            <person name="Kogej T."/>
            <person name="Sonjak S."/>
            <person name="Turk M."/>
            <person name="Zajc J."/>
            <person name="Zalar P."/>
            <person name="Grube M."/>
            <person name="Sun H."/>
            <person name="Han J."/>
            <person name="Sharma A."/>
            <person name="Chiniquy J."/>
            <person name="Ngan C.Y."/>
            <person name="Lipzen A."/>
            <person name="Barry K."/>
            <person name="Grigoriev I.V."/>
            <person name="Gunde-Cimerman N."/>
        </authorList>
    </citation>
    <scope>NUCLEOTIDE SEQUENCE [LARGE SCALE GENOMIC DNA]</scope>
    <source>
        <strain evidence="2 3">EXF-2481</strain>
    </source>
</reference>
<feature type="chain" id="PRO_5001703320" description="Extracellular membrane protein CFEM domain-containing protein" evidence="1">
    <location>
        <begin position="29"/>
        <end position="93"/>
    </location>
</feature>
<keyword evidence="3" id="KW-1185">Reference proteome</keyword>
<proteinExistence type="predicted"/>
<gene>
    <name evidence="2" type="ORF">AUEXF2481DRAFT_41912</name>
</gene>
<feature type="signal peptide" evidence="1">
    <location>
        <begin position="1"/>
        <end position="28"/>
    </location>
</feature>
<protein>
    <recommendedName>
        <fullName evidence="4">Extracellular membrane protein CFEM domain-containing protein</fullName>
    </recommendedName>
</protein>
<dbReference type="Proteomes" id="UP000030641">
    <property type="component" value="Unassembled WGS sequence"/>
</dbReference>
<name>A0A074YHX4_AURSE</name>
<sequence>MIQLLRNNSTQMRYTLILSALFATLAIAGPMQLFPRDVCCCYSGDSHDEKDCVWHHLQYVHASDYGDADCENIDCAYIDEQDAGLTEGETDSP</sequence>